<feature type="transmembrane region" description="Helical" evidence="1">
    <location>
        <begin position="114"/>
        <end position="134"/>
    </location>
</feature>
<evidence type="ECO:0000313" key="3">
    <source>
        <dbReference type="WBParaSite" id="PSU_v2.g7110.t1"/>
    </source>
</evidence>
<keyword evidence="1" id="KW-0812">Transmembrane</keyword>
<sequence length="147" mass="16330">MSNIEPLPSTGSTDYQIVLVLEMIVLIAGETGLGILHGWTEGVGYAMKPYYTPMWVCACLMVLLFLLIFSLFLVFVFLHFNRAWIIKHHTLALVISWPVAVCLTIGAMAGGAPFLVGFLIFLYFTALLGFAYIYNSAEWKSTDLPSI</sequence>
<dbReference type="AlphaFoldDB" id="A0A914Z432"/>
<reference evidence="3" key="1">
    <citation type="submission" date="2022-11" db="UniProtKB">
        <authorList>
            <consortium name="WormBaseParasite"/>
        </authorList>
    </citation>
    <scope>IDENTIFICATION</scope>
</reference>
<evidence type="ECO:0000313" key="2">
    <source>
        <dbReference type="Proteomes" id="UP000887577"/>
    </source>
</evidence>
<feature type="transmembrane region" description="Helical" evidence="1">
    <location>
        <begin position="90"/>
        <end position="108"/>
    </location>
</feature>
<keyword evidence="2" id="KW-1185">Reference proteome</keyword>
<organism evidence="2 3">
    <name type="scientific">Panagrolaimus superbus</name>
    <dbReference type="NCBI Taxonomy" id="310955"/>
    <lineage>
        <taxon>Eukaryota</taxon>
        <taxon>Metazoa</taxon>
        <taxon>Ecdysozoa</taxon>
        <taxon>Nematoda</taxon>
        <taxon>Chromadorea</taxon>
        <taxon>Rhabditida</taxon>
        <taxon>Tylenchina</taxon>
        <taxon>Panagrolaimomorpha</taxon>
        <taxon>Panagrolaimoidea</taxon>
        <taxon>Panagrolaimidae</taxon>
        <taxon>Panagrolaimus</taxon>
    </lineage>
</organism>
<proteinExistence type="predicted"/>
<dbReference type="Proteomes" id="UP000887577">
    <property type="component" value="Unplaced"/>
</dbReference>
<keyword evidence="1" id="KW-1133">Transmembrane helix</keyword>
<keyword evidence="1" id="KW-0472">Membrane</keyword>
<accession>A0A914Z432</accession>
<feature type="transmembrane region" description="Helical" evidence="1">
    <location>
        <begin position="17"/>
        <end position="40"/>
    </location>
</feature>
<dbReference type="WBParaSite" id="PSU_v2.g7110.t1">
    <property type="protein sequence ID" value="PSU_v2.g7110.t1"/>
    <property type="gene ID" value="PSU_v2.g7110"/>
</dbReference>
<name>A0A914Z432_9BILA</name>
<evidence type="ECO:0000256" key="1">
    <source>
        <dbReference type="SAM" id="Phobius"/>
    </source>
</evidence>
<feature type="transmembrane region" description="Helical" evidence="1">
    <location>
        <begin position="52"/>
        <end position="78"/>
    </location>
</feature>
<protein>
    <submittedName>
        <fullName evidence="3">MARVEL domain-containing protein</fullName>
    </submittedName>
</protein>